<keyword evidence="11" id="KW-1185">Reference proteome</keyword>
<sequence length="215" mass="23705">METAILQAQKLGLEIEGKTILKDIDLSISKGEFVTITGPSGSGKSTLLQLVASMISPTSGDMLYKGKSINTYEPTAYRKEVSYCFQTANLFGETVTENLAFPYEIRKETFDKDRAIEALGSVGLSADYLDKKVTSLSGGEKQRIALIRNVLFLPEVLLLDEVTSALDAENRKAIGKTIRKLNKEKGVTILWVTHNTEEITEANRKIDIVDGQVKE</sequence>
<feature type="domain" description="ABC transporter" evidence="9">
    <location>
        <begin position="6"/>
        <end position="215"/>
    </location>
</feature>
<evidence type="ECO:0000256" key="2">
    <source>
        <dbReference type="ARBA" id="ARBA00022475"/>
    </source>
</evidence>
<evidence type="ECO:0000256" key="3">
    <source>
        <dbReference type="ARBA" id="ARBA00022519"/>
    </source>
</evidence>
<dbReference type="InterPro" id="IPR003593">
    <property type="entry name" value="AAA+_ATPase"/>
</dbReference>
<dbReference type="GO" id="GO:0005524">
    <property type="term" value="F:ATP binding"/>
    <property type="evidence" value="ECO:0007669"/>
    <property type="project" value="UniProtKB-KW"/>
</dbReference>
<dbReference type="InterPro" id="IPR027417">
    <property type="entry name" value="P-loop_NTPase"/>
</dbReference>
<evidence type="ECO:0000256" key="1">
    <source>
        <dbReference type="ARBA" id="ARBA00022448"/>
    </source>
</evidence>
<keyword evidence="8" id="KW-0472">Membrane</keyword>
<evidence type="ECO:0000256" key="7">
    <source>
        <dbReference type="ARBA" id="ARBA00022967"/>
    </source>
</evidence>
<protein>
    <submittedName>
        <fullName evidence="10">Putative ABC transport system ATP-binding protein</fullName>
    </submittedName>
</protein>
<dbReference type="SUPFAM" id="SSF52540">
    <property type="entry name" value="P-loop containing nucleoside triphosphate hydrolases"/>
    <property type="match status" value="1"/>
</dbReference>
<dbReference type="AlphaFoldDB" id="A0A1I3AQA9"/>
<proteinExistence type="predicted"/>
<dbReference type="InterPro" id="IPR003439">
    <property type="entry name" value="ABC_transporter-like_ATP-bd"/>
</dbReference>
<dbReference type="GO" id="GO:0006817">
    <property type="term" value="P:phosphate ion transport"/>
    <property type="evidence" value="ECO:0007669"/>
    <property type="project" value="UniProtKB-KW"/>
</dbReference>
<reference evidence="10 11" key="1">
    <citation type="submission" date="2016-10" db="EMBL/GenBank/DDBJ databases">
        <authorList>
            <person name="de Groot N.N."/>
        </authorList>
    </citation>
    <scope>NUCLEOTIDE SEQUENCE [LARGE SCALE GENOMIC DNA]</scope>
    <source>
        <strain evidence="10 11">DSM 27630</strain>
    </source>
</reference>
<accession>A0A1I3AQA9</accession>
<dbReference type="Pfam" id="PF00005">
    <property type="entry name" value="ABC_tran"/>
    <property type="match status" value="1"/>
</dbReference>
<evidence type="ECO:0000256" key="4">
    <source>
        <dbReference type="ARBA" id="ARBA00022592"/>
    </source>
</evidence>
<dbReference type="InterPro" id="IPR017871">
    <property type="entry name" value="ABC_transporter-like_CS"/>
</dbReference>
<dbReference type="PROSITE" id="PS50893">
    <property type="entry name" value="ABC_TRANSPORTER_2"/>
    <property type="match status" value="1"/>
</dbReference>
<keyword evidence="7" id="KW-1278">Translocase</keyword>
<dbReference type="PANTHER" id="PTHR43423:SF12">
    <property type="entry name" value="IRON EXPORT ATP-BINDING PROTEIN FETA-RELATED"/>
    <property type="match status" value="1"/>
</dbReference>
<dbReference type="SMART" id="SM00382">
    <property type="entry name" value="AAA"/>
    <property type="match status" value="1"/>
</dbReference>
<keyword evidence="6 10" id="KW-0067">ATP-binding</keyword>
<evidence type="ECO:0000256" key="8">
    <source>
        <dbReference type="ARBA" id="ARBA00023136"/>
    </source>
</evidence>
<dbReference type="Proteomes" id="UP000198668">
    <property type="component" value="Unassembled WGS sequence"/>
</dbReference>
<keyword evidence="4" id="KW-0592">Phosphate transport</keyword>
<keyword evidence="2" id="KW-1003">Cell membrane</keyword>
<dbReference type="PROSITE" id="PS00211">
    <property type="entry name" value="ABC_TRANSPORTER_1"/>
    <property type="match status" value="1"/>
</dbReference>
<dbReference type="PANTHER" id="PTHR43423">
    <property type="entry name" value="ABC TRANSPORTER I FAMILY MEMBER 17"/>
    <property type="match status" value="1"/>
</dbReference>
<evidence type="ECO:0000256" key="5">
    <source>
        <dbReference type="ARBA" id="ARBA00022741"/>
    </source>
</evidence>
<keyword evidence="1" id="KW-0813">Transport</keyword>
<dbReference type="EMBL" id="FOQE01000001">
    <property type="protein sequence ID" value="SFH52203.1"/>
    <property type="molecule type" value="Genomic_DNA"/>
</dbReference>
<evidence type="ECO:0000313" key="11">
    <source>
        <dbReference type="Proteomes" id="UP000198668"/>
    </source>
</evidence>
<organism evidence="10 11">
    <name type="scientific">Pisciglobus halotolerans</name>
    <dbReference type="NCBI Taxonomy" id="745365"/>
    <lineage>
        <taxon>Bacteria</taxon>
        <taxon>Bacillati</taxon>
        <taxon>Bacillota</taxon>
        <taxon>Bacilli</taxon>
        <taxon>Lactobacillales</taxon>
        <taxon>Carnobacteriaceae</taxon>
    </lineage>
</organism>
<evidence type="ECO:0000313" key="10">
    <source>
        <dbReference type="EMBL" id="SFH52203.1"/>
    </source>
</evidence>
<keyword evidence="3" id="KW-0997">Cell inner membrane</keyword>
<dbReference type="GO" id="GO:0016887">
    <property type="term" value="F:ATP hydrolysis activity"/>
    <property type="evidence" value="ECO:0007669"/>
    <property type="project" value="InterPro"/>
</dbReference>
<dbReference type="OrthoDB" id="9785080at2"/>
<gene>
    <name evidence="10" type="ORF">SAMN04489868_101124</name>
</gene>
<dbReference type="Gene3D" id="3.40.50.300">
    <property type="entry name" value="P-loop containing nucleotide triphosphate hydrolases"/>
    <property type="match status" value="1"/>
</dbReference>
<evidence type="ECO:0000256" key="6">
    <source>
        <dbReference type="ARBA" id="ARBA00022840"/>
    </source>
</evidence>
<keyword evidence="5" id="KW-0547">Nucleotide-binding</keyword>
<evidence type="ECO:0000259" key="9">
    <source>
        <dbReference type="PROSITE" id="PS50893"/>
    </source>
</evidence>
<dbReference type="RefSeq" id="WP_092090753.1">
    <property type="nucleotide sequence ID" value="NZ_FOQE01000001.1"/>
</dbReference>
<name>A0A1I3AQA9_9LACT</name>